<evidence type="ECO:0000256" key="1">
    <source>
        <dbReference type="ARBA" id="ARBA00005417"/>
    </source>
</evidence>
<sequence length="244" mass="28151">MISMEKVTKIYNDTYVIKDQTLNIKKGEFFVLVGPSGSGKTTTLKMLNRLIEPSSGVIKINGKDIKDYDLRELRLDTGYVLQQIALFPNLTVFENISLIPEMKKWPKKERIQKTIELLKKVKMPPEKYLHRYPRELSGGEQQRIGILRAIITRPQVILMDEPFSALDPISRQQLQDLIKELHKDLGMTIVFVTHDMQEAEYVAERICIMRKGEIMQIDSPKNIKDNPANEFVAKFFQAGNTINE</sequence>
<dbReference type="FunFam" id="3.40.50.300:FF:000425">
    <property type="entry name" value="Probable ABC transporter, ATP-binding subunit"/>
    <property type="match status" value="1"/>
</dbReference>
<dbReference type="EMBL" id="MCRK01000024">
    <property type="protein sequence ID" value="OPA78884.1"/>
    <property type="molecule type" value="Genomic_DNA"/>
</dbReference>
<accession>A0AAX0LAN3</accession>
<keyword evidence="3" id="KW-0547">Nucleotide-binding</keyword>
<dbReference type="Pfam" id="PF00005">
    <property type="entry name" value="ABC_tran"/>
    <property type="match status" value="1"/>
</dbReference>
<organism evidence="6 7">
    <name type="scientific">Campylobacter pinnipediorum subsp. pinnipediorum</name>
    <dbReference type="NCBI Taxonomy" id="1660067"/>
    <lineage>
        <taxon>Bacteria</taxon>
        <taxon>Pseudomonadati</taxon>
        <taxon>Campylobacterota</taxon>
        <taxon>Epsilonproteobacteria</taxon>
        <taxon>Campylobacterales</taxon>
        <taxon>Campylobacteraceae</taxon>
        <taxon>Campylobacter</taxon>
    </lineage>
</organism>
<feature type="domain" description="ABC transporter" evidence="5">
    <location>
        <begin position="2"/>
        <end position="236"/>
    </location>
</feature>
<dbReference type="InterPro" id="IPR027417">
    <property type="entry name" value="P-loop_NTPase"/>
</dbReference>
<dbReference type="SMART" id="SM00382">
    <property type="entry name" value="AAA"/>
    <property type="match status" value="1"/>
</dbReference>
<protein>
    <submittedName>
        <fullName evidence="6">Glycine/betaine ABC transporter ATP-binding protein</fullName>
    </submittedName>
</protein>
<dbReference type="GO" id="GO:0015697">
    <property type="term" value="P:quaternary ammonium group transport"/>
    <property type="evidence" value="ECO:0007669"/>
    <property type="project" value="UniProtKB-ARBA"/>
</dbReference>
<evidence type="ECO:0000313" key="7">
    <source>
        <dbReference type="Proteomes" id="UP000189728"/>
    </source>
</evidence>
<dbReference type="GO" id="GO:0005524">
    <property type="term" value="F:ATP binding"/>
    <property type="evidence" value="ECO:0007669"/>
    <property type="project" value="UniProtKB-KW"/>
</dbReference>
<evidence type="ECO:0000259" key="5">
    <source>
        <dbReference type="PROSITE" id="PS50893"/>
    </source>
</evidence>
<dbReference type="Proteomes" id="UP000189728">
    <property type="component" value="Unassembled WGS sequence"/>
</dbReference>
<keyword evidence="4 6" id="KW-0067">ATP-binding</keyword>
<proteinExistence type="inferred from homology"/>
<dbReference type="PANTHER" id="PTHR43117">
    <property type="entry name" value="OSMOPROTECTANT IMPORT ATP-BINDING PROTEIN OSMV"/>
    <property type="match status" value="1"/>
</dbReference>
<dbReference type="AlphaFoldDB" id="A0AAX0LAN3"/>
<reference evidence="6 7" key="1">
    <citation type="submission" date="2016-08" db="EMBL/GenBank/DDBJ databases">
        <title>Campylobacter species from sea mammals.</title>
        <authorList>
            <person name="Gilbert M.J."/>
            <person name="Byrne B.A."/>
            <person name="Zomer A.L."/>
            <person name="Wagenaar J.A."/>
        </authorList>
    </citation>
    <scope>NUCLEOTIDE SEQUENCE [LARGE SCALE GENOMIC DNA]</scope>
    <source>
        <strain evidence="6 7">1105248</strain>
    </source>
</reference>
<evidence type="ECO:0000256" key="3">
    <source>
        <dbReference type="ARBA" id="ARBA00022741"/>
    </source>
</evidence>
<dbReference type="RefSeq" id="WP_069632395.1">
    <property type="nucleotide sequence ID" value="NZ_CP012547.1"/>
</dbReference>
<keyword evidence="2" id="KW-0813">Transport</keyword>
<evidence type="ECO:0000256" key="2">
    <source>
        <dbReference type="ARBA" id="ARBA00022448"/>
    </source>
</evidence>
<comment type="similarity">
    <text evidence="1">Belongs to the ABC transporter superfamily.</text>
</comment>
<evidence type="ECO:0000256" key="4">
    <source>
        <dbReference type="ARBA" id="ARBA00022840"/>
    </source>
</evidence>
<dbReference type="PROSITE" id="PS00211">
    <property type="entry name" value="ABC_TRANSPORTER_1"/>
    <property type="match status" value="1"/>
</dbReference>
<evidence type="ECO:0000313" key="6">
    <source>
        <dbReference type="EMBL" id="OPA78884.1"/>
    </source>
</evidence>
<dbReference type="Gene3D" id="3.40.50.300">
    <property type="entry name" value="P-loop containing nucleotide triphosphate hydrolases"/>
    <property type="match status" value="1"/>
</dbReference>
<comment type="caution">
    <text evidence="6">The sequence shown here is derived from an EMBL/GenBank/DDBJ whole genome shotgun (WGS) entry which is preliminary data.</text>
</comment>
<dbReference type="PROSITE" id="PS50893">
    <property type="entry name" value="ABC_TRANSPORTER_2"/>
    <property type="match status" value="1"/>
</dbReference>
<dbReference type="PANTHER" id="PTHR43117:SF4">
    <property type="entry name" value="OSMOPROTECTANT IMPORT ATP-BINDING PROTEIN OSMV"/>
    <property type="match status" value="1"/>
</dbReference>
<dbReference type="SUPFAM" id="SSF52540">
    <property type="entry name" value="P-loop containing nucleoside triphosphate hydrolases"/>
    <property type="match status" value="1"/>
</dbReference>
<dbReference type="GO" id="GO:0016887">
    <property type="term" value="F:ATP hydrolysis activity"/>
    <property type="evidence" value="ECO:0007669"/>
    <property type="project" value="InterPro"/>
</dbReference>
<dbReference type="InterPro" id="IPR017871">
    <property type="entry name" value="ABC_transporter-like_CS"/>
</dbReference>
<gene>
    <name evidence="6" type="ORF">BFG04_02340</name>
</gene>
<name>A0AAX0LAN3_9BACT</name>
<dbReference type="InterPro" id="IPR003593">
    <property type="entry name" value="AAA+_ATPase"/>
</dbReference>
<dbReference type="InterPro" id="IPR003439">
    <property type="entry name" value="ABC_transporter-like_ATP-bd"/>
</dbReference>